<sequence>MQFRLTALIASLVAVVTAWESGTAPTTSVETSTHPPYCWNNTACGYTWHPTHSTNPPETITTTTTVIETLTWCPPRCSCTGQTTIWTSTFGPTPCPSVCTCVLPGAPKTLTICPPSVTCTGQTTTWSGVNGPSSCESTCTVALPSETIPVIPTGSNTPPKPTAATSTTPEFQGAAATAGLAAMAAFAGLIAFF</sequence>
<dbReference type="OrthoDB" id="3564566at2759"/>
<dbReference type="Proteomes" id="UP000250266">
    <property type="component" value="Unassembled WGS sequence"/>
</dbReference>
<keyword evidence="3" id="KW-1185">Reference proteome</keyword>
<protein>
    <submittedName>
        <fullName evidence="2">Uncharacterized protein</fullName>
    </submittedName>
</protein>
<evidence type="ECO:0000313" key="3">
    <source>
        <dbReference type="Proteomes" id="UP000250266"/>
    </source>
</evidence>
<feature type="chain" id="PRO_5034582248" evidence="1">
    <location>
        <begin position="19"/>
        <end position="193"/>
    </location>
</feature>
<accession>A0A8E2E6G6</accession>
<evidence type="ECO:0000313" key="2">
    <source>
        <dbReference type="EMBL" id="OCK78247.1"/>
    </source>
</evidence>
<dbReference type="AlphaFoldDB" id="A0A8E2E6G6"/>
<keyword evidence="1" id="KW-0732">Signal</keyword>
<gene>
    <name evidence="2" type="ORF">K432DRAFT_97289</name>
</gene>
<name>A0A8E2E6G6_9PEZI</name>
<reference evidence="2 3" key="1">
    <citation type="journal article" date="2016" name="Nat. Commun.">
        <title>Ectomycorrhizal ecology is imprinted in the genome of the dominant symbiotic fungus Cenococcum geophilum.</title>
        <authorList>
            <consortium name="DOE Joint Genome Institute"/>
            <person name="Peter M."/>
            <person name="Kohler A."/>
            <person name="Ohm R.A."/>
            <person name="Kuo A."/>
            <person name="Krutzmann J."/>
            <person name="Morin E."/>
            <person name="Arend M."/>
            <person name="Barry K.W."/>
            <person name="Binder M."/>
            <person name="Choi C."/>
            <person name="Clum A."/>
            <person name="Copeland A."/>
            <person name="Grisel N."/>
            <person name="Haridas S."/>
            <person name="Kipfer T."/>
            <person name="LaButti K."/>
            <person name="Lindquist E."/>
            <person name="Lipzen A."/>
            <person name="Maire R."/>
            <person name="Meier B."/>
            <person name="Mihaltcheva S."/>
            <person name="Molinier V."/>
            <person name="Murat C."/>
            <person name="Poggeler S."/>
            <person name="Quandt C.A."/>
            <person name="Sperisen C."/>
            <person name="Tritt A."/>
            <person name="Tisserant E."/>
            <person name="Crous P.W."/>
            <person name="Henrissat B."/>
            <person name="Nehls U."/>
            <person name="Egli S."/>
            <person name="Spatafora J.W."/>
            <person name="Grigoriev I.V."/>
            <person name="Martin F.M."/>
        </authorList>
    </citation>
    <scope>NUCLEOTIDE SEQUENCE [LARGE SCALE GENOMIC DNA]</scope>
    <source>
        <strain evidence="2 3">CBS 459.81</strain>
    </source>
</reference>
<evidence type="ECO:0000256" key="1">
    <source>
        <dbReference type="SAM" id="SignalP"/>
    </source>
</evidence>
<proteinExistence type="predicted"/>
<dbReference type="EMBL" id="KV745071">
    <property type="protein sequence ID" value="OCK78247.1"/>
    <property type="molecule type" value="Genomic_DNA"/>
</dbReference>
<feature type="signal peptide" evidence="1">
    <location>
        <begin position="1"/>
        <end position="18"/>
    </location>
</feature>
<organism evidence="2 3">
    <name type="scientific">Lepidopterella palustris CBS 459.81</name>
    <dbReference type="NCBI Taxonomy" id="1314670"/>
    <lineage>
        <taxon>Eukaryota</taxon>
        <taxon>Fungi</taxon>
        <taxon>Dikarya</taxon>
        <taxon>Ascomycota</taxon>
        <taxon>Pezizomycotina</taxon>
        <taxon>Dothideomycetes</taxon>
        <taxon>Pleosporomycetidae</taxon>
        <taxon>Mytilinidiales</taxon>
        <taxon>Argynnaceae</taxon>
        <taxon>Lepidopterella</taxon>
    </lineage>
</organism>